<gene>
    <name evidence="1" type="ORF">LP422_01170</name>
</gene>
<sequence>MTPDLNESVRPPALRVAPFEGEARPAYLERTADEYQCHPATLVEPISRRWANRLHRGRTACTSGISMTQPVAAAVAKRLNLCHTEVLAMQMSAHRGITLSLDEDAIALFDPVVGTAKARDVGRVGWMAHPRWRRWCPRCDRERPDVDLLVWRYPRVTVCLQHEALLRPCAKGDSENATSFDWVGLVDTQADLEAILSGKRSFQRLSVRDGFTEVLAATAVLASRRGTSALEPTDIWQPSFMAKLLPDAFTAVETAIDEWPHALDDSVRGKHKGAYLNHVLQKFGATSPFGLRSDLTRYVTEPGHFLDPWARDIRIPSEHQPLITPRSRAAAIAVLPRTIPEHSAVPTLTDFTPRLTTRDVQIAAAQAAFMLATGGTLKEACDHLKWPGTRQVPLRRLWWHLESTAQFGEYLEAVHHVTQVLESAAAQENRETATG</sequence>
<accession>A0AC61U4W3</accession>
<evidence type="ECO:0000313" key="2">
    <source>
        <dbReference type="Proteomes" id="UP001059663"/>
    </source>
</evidence>
<evidence type="ECO:0000313" key="1">
    <source>
        <dbReference type="EMBL" id="UUZ45008.1"/>
    </source>
</evidence>
<organism evidence="1 2">
    <name type="scientific">Janibacter limosus</name>
    <dbReference type="NCBI Taxonomy" id="53458"/>
    <lineage>
        <taxon>Bacteria</taxon>
        <taxon>Bacillati</taxon>
        <taxon>Actinomycetota</taxon>
        <taxon>Actinomycetes</taxon>
        <taxon>Micrococcales</taxon>
        <taxon>Intrasporangiaceae</taxon>
        <taxon>Janibacter</taxon>
    </lineage>
</organism>
<dbReference type="EMBL" id="CP087977">
    <property type="protein sequence ID" value="UUZ45008.1"/>
    <property type="molecule type" value="Genomic_DNA"/>
</dbReference>
<protein>
    <submittedName>
        <fullName evidence="1">TniQ family protein</fullName>
    </submittedName>
</protein>
<dbReference type="Proteomes" id="UP001059663">
    <property type="component" value="Chromosome"/>
</dbReference>
<reference evidence="1" key="1">
    <citation type="submission" date="2021-11" db="EMBL/GenBank/DDBJ databases">
        <title>Study of the species diversity of bacterial strains isolated from a unique natural object - Shulgan-Tash cave (Bashkiria).</title>
        <authorList>
            <person name="Sazanova A.L."/>
            <person name="Chirak E.R."/>
            <person name="Safronova V.I."/>
        </authorList>
    </citation>
    <scope>NUCLEOTIDE SEQUENCE</scope>
    <source>
        <strain evidence="1">P1</strain>
    </source>
</reference>
<proteinExistence type="predicted"/>
<name>A0AC61U4W3_9MICO</name>